<dbReference type="KEGG" id="hra:EI982_14320"/>
<dbReference type="InterPro" id="IPR029044">
    <property type="entry name" value="Nucleotide-diphossugar_trans"/>
</dbReference>
<gene>
    <name evidence="2" type="ORF">EI982_14320</name>
</gene>
<dbReference type="Proteomes" id="UP000428325">
    <property type="component" value="Chromosome"/>
</dbReference>
<organism evidence="2 3">
    <name type="scientific">Haloplanus rallus</name>
    <dbReference type="NCBI Taxonomy" id="1816183"/>
    <lineage>
        <taxon>Archaea</taxon>
        <taxon>Methanobacteriati</taxon>
        <taxon>Methanobacteriota</taxon>
        <taxon>Stenosarchaea group</taxon>
        <taxon>Halobacteria</taxon>
        <taxon>Halobacteriales</taxon>
        <taxon>Haloferacaceae</taxon>
        <taxon>Haloplanus</taxon>
    </lineage>
</organism>
<dbReference type="EMBL" id="CP034345">
    <property type="protein sequence ID" value="QGX95873.1"/>
    <property type="molecule type" value="Genomic_DNA"/>
</dbReference>
<dbReference type="AlphaFoldDB" id="A0A6B9FH49"/>
<dbReference type="GeneID" id="99243608"/>
<dbReference type="PANTHER" id="PTHR48090:SF7">
    <property type="entry name" value="RFBJ PROTEIN"/>
    <property type="match status" value="1"/>
</dbReference>
<dbReference type="Pfam" id="PF00535">
    <property type="entry name" value="Glycos_transf_2"/>
    <property type="match status" value="1"/>
</dbReference>
<reference evidence="2 3" key="1">
    <citation type="submission" date="2018-12" db="EMBL/GenBank/DDBJ databases">
        <title>Complete genome sequence of Haloplanus rallus MBLA0036.</title>
        <authorList>
            <person name="Nam Y.-d."/>
            <person name="Kang J."/>
            <person name="Chung W.-H."/>
            <person name="Park Y.S."/>
        </authorList>
    </citation>
    <scope>NUCLEOTIDE SEQUENCE [LARGE SCALE GENOMIC DNA]</scope>
    <source>
        <strain evidence="2 3">MBLA0036</strain>
    </source>
</reference>
<dbReference type="RefSeq" id="WP_157690331.1">
    <property type="nucleotide sequence ID" value="NZ_CP034345.1"/>
</dbReference>
<evidence type="ECO:0000313" key="2">
    <source>
        <dbReference type="EMBL" id="QGX95873.1"/>
    </source>
</evidence>
<dbReference type="InterPro" id="IPR001173">
    <property type="entry name" value="Glyco_trans_2-like"/>
</dbReference>
<keyword evidence="3" id="KW-1185">Reference proteome</keyword>
<keyword evidence="2" id="KW-0808">Transferase</keyword>
<dbReference type="InterPro" id="IPR050256">
    <property type="entry name" value="Glycosyltransferase_2"/>
</dbReference>
<feature type="domain" description="Glycosyltransferase 2-like" evidence="1">
    <location>
        <begin position="265"/>
        <end position="413"/>
    </location>
</feature>
<dbReference type="SUPFAM" id="SSF53448">
    <property type="entry name" value="Nucleotide-diphospho-sugar transferases"/>
    <property type="match status" value="1"/>
</dbReference>
<evidence type="ECO:0000259" key="1">
    <source>
        <dbReference type="Pfam" id="PF00535"/>
    </source>
</evidence>
<protein>
    <submittedName>
        <fullName evidence="2">Glycosyltransferase</fullName>
    </submittedName>
</protein>
<proteinExistence type="predicted"/>
<dbReference type="PANTHER" id="PTHR48090">
    <property type="entry name" value="UNDECAPRENYL-PHOSPHATE 4-DEOXY-4-FORMAMIDO-L-ARABINOSE TRANSFERASE-RELATED"/>
    <property type="match status" value="1"/>
</dbReference>
<sequence length="476" mass="53315">MSVTGSIGIALVSGLLGVAADRSARYLLDRYEVRASRNFWEPWLDHDSIIISATTENRHPGRTRGTGPFDARALQELTSHLAGISSPDRTPSSVTEQHPGDWRDKNVIALGGPVNNTIAERVLNPERNLGLEFYFDTDRNRVLSNDYVVHDPPDPNPKERMEDYGIVSLLPHPYDGDVVFLVAGCWGQGTLGGVELVVRNIDEIWRKTSGEFFQFTYRVVFDEKGQLMDGDIYWDHLQSIEPRSPKDDWVLDHRRPPERYENEVTVVVPCRNEAETVPKIVTTFRGLAPVEEVIVVDNDSNDSTATAAGQAGAHVIKETRVGKGHAVLAGLDAADTDFVFSIDGDIENPSADWLYEAIDRHDQGNDIVRADPDYYPPLVVQCVKPLLRRFFPSVAGADQPLGGIVFFRRSYRRSLTEYTGWEFDIGLTLLVSKRNLSYAEFDIGSLIHGERAEHRIVEMSEEILETLIDETPLADD</sequence>
<dbReference type="Gene3D" id="3.90.550.10">
    <property type="entry name" value="Spore Coat Polysaccharide Biosynthesis Protein SpsA, Chain A"/>
    <property type="match status" value="1"/>
</dbReference>
<name>A0A6B9FH49_9EURY</name>
<dbReference type="GO" id="GO:0016740">
    <property type="term" value="F:transferase activity"/>
    <property type="evidence" value="ECO:0007669"/>
    <property type="project" value="UniProtKB-KW"/>
</dbReference>
<evidence type="ECO:0000313" key="3">
    <source>
        <dbReference type="Proteomes" id="UP000428325"/>
    </source>
</evidence>
<dbReference type="OrthoDB" id="11098at2157"/>
<accession>A0A6B9FH49</accession>